<dbReference type="InterPro" id="IPR006684">
    <property type="entry name" value="YbgC/YbaW"/>
</dbReference>
<dbReference type="PANTHER" id="PTHR31793">
    <property type="entry name" value="4-HYDROXYBENZOYL-COA THIOESTERASE FAMILY MEMBER"/>
    <property type="match status" value="1"/>
</dbReference>
<name>A0AAP4EXL5_9FIRM</name>
<dbReference type="NCBIfam" id="TIGR00051">
    <property type="entry name" value="YbgC/FadM family acyl-CoA thioesterase"/>
    <property type="match status" value="1"/>
</dbReference>
<protein>
    <submittedName>
        <fullName evidence="3">Thioesterase family protein</fullName>
        <ecNumber evidence="3">3.1.2.-</ecNumber>
    </submittedName>
</protein>
<proteinExistence type="inferred from homology"/>
<dbReference type="InterPro" id="IPR050563">
    <property type="entry name" value="4-hydroxybenzoyl-CoA_TE"/>
</dbReference>
<dbReference type="CDD" id="cd00586">
    <property type="entry name" value="4HBT"/>
    <property type="match status" value="1"/>
</dbReference>
<dbReference type="PANTHER" id="PTHR31793:SF27">
    <property type="entry name" value="NOVEL THIOESTERASE SUPERFAMILY DOMAIN AND SAPOSIN A-TYPE DOMAIN CONTAINING PROTEIN (0610012H03RIK)"/>
    <property type="match status" value="1"/>
</dbReference>
<evidence type="ECO:0000313" key="4">
    <source>
        <dbReference type="Proteomes" id="UP001300383"/>
    </source>
</evidence>
<organism evidence="3 4">
    <name type="scientific">Fusibacillus kribbianus</name>
    <dbReference type="NCBI Taxonomy" id="3044208"/>
    <lineage>
        <taxon>Bacteria</taxon>
        <taxon>Bacillati</taxon>
        <taxon>Bacillota</taxon>
        <taxon>Clostridia</taxon>
        <taxon>Lachnospirales</taxon>
        <taxon>Lachnospiraceae</taxon>
        <taxon>Fusibacillus</taxon>
    </lineage>
</organism>
<keyword evidence="2 3" id="KW-0378">Hydrolase</keyword>
<dbReference type="PIRSF" id="PIRSF003230">
    <property type="entry name" value="YbgC"/>
    <property type="match status" value="1"/>
</dbReference>
<reference evidence="3 4" key="1">
    <citation type="submission" date="2023-05" db="EMBL/GenBank/DDBJ databases">
        <title>[ruminococcus] sp. nov., isolated from a pig farm feces dump.</title>
        <authorList>
            <person name="Chang Y.-H."/>
        </authorList>
    </citation>
    <scope>NUCLEOTIDE SEQUENCE [LARGE SCALE GENOMIC DNA]</scope>
    <source>
        <strain evidence="3 4">YH-rum2234</strain>
    </source>
</reference>
<gene>
    <name evidence="3" type="ORF">QJ036_09220</name>
</gene>
<comment type="similarity">
    <text evidence="1">Belongs to the 4-hydroxybenzoyl-CoA thioesterase family.</text>
</comment>
<dbReference type="Pfam" id="PF13279">
    <property type="entry name" value="4HBT_2"/>
    <property type="match status" value="1"/>
</dbReference>
<dbReference type="SUPFAM" id="SSF54637">
    <property type="entry name" value="Thioesterase/thiol ester dehydrase-isomerase"/>
    <property type="match status" value="1"/>
</dbReference>
<keyword evidence="4" id="KW-1185">Reference proteome</keyword>
<dbReference type="AlphaFoldDB" id="A0AAP4EXL5"/>
<evidence type="ECO:0000256" key="1">
    <source>
        <dbReference type="ARBA" id="ARBA00005953"/>
    </source>
</evidence>
<sequence>MCSGVYERRAQYYETDQMGVVHHSNYIRWFEEARVDFLNRIGAGYRKMEAAGIVSPVVSVACKYRSMVRFDDEVEIRLKITAYNGVKLSLSYEVRDKKDGTVRCIGESSHCFLGPEGKPVSLKKDYPHYHELFMNCMQEEQ</sequence>
<dbReference type="RefSeq" id="WP_283231096.1">
    <property type="nucleotide sequence ID" value="NZ_JASGBQ010000016.1"/>
</dbReference>
<comment type="caution">
    <text evidence="3">The sequence shown here is derived from an EMBL/GenBank/DDBJ whole genome shotgun (WGS) entry which is preliminary data.</text>
</comment>
<dbReference type="GO" id="GO:0047617">
    <property type="term" value="F:fatty acyl-CoA hydrolase activity"/>
    <property type="evidence" value="ECO:0007669"/>
    <property type="project" value="TreeGrafter"/>
</dbReference>
<evidence type="ECO:0000313" key="3">
    <source>
        <dbReference type="EMBL" id="MDI9242649.1"/>
    </source>
</evidence>
<evidence type="ECO:0000256" key="2">
    <source>
        <dbReference type="ARBA" id="ARBA00022801"/>
    </source>
</evidence>
<dbReference type="EC" id="3.1.2.-" evidence="3"/>
<dbReference type="Proteomes" id="UP001300383">
    <property type="component" value="Unassembled WGS sequence"/>
</dbReference>
<dbReference type="EMBL" id="JASGBQ010000016">
    <property type="protein sequence ID" value="MDI9242649.1"/>
    <property type="molecule type" value="Genomic_DNA"/>
</dbReference>
<accession>A0AAP4EXL5</accession>
<dbReference type="InterPro" id="IPR029069">
    <property type="entry name" value="HotDog_dom_sf"/>
</dbReference>
<dbReference type="Gene3D" id="3.10.129.10">
    <property type="entry name" value="Hotdog Thioesterase"/>
    <property type="match status" value="1"/>
</dbReference>